<gene>
    <name evidence="7" type="ORF">K1X11_011745</name>
</gene>
<dbReference type="PRINTS" id="PR00032">
    <property type="entry name" value="HTHARAC"/>
</dbReference>
<dbReference type="SUPFAM" id="SSF46689">
    <property type="entry name" value="Homeodomain-like"/>
    <property type="match status" value="2"/>
</dbReference>
<dbReference type="PROSITE" id="PS00041">
    <property type="entry name" value="HTH_ARAC_FAMILY_1"/>
    <property type="match status" value="1"/>
</dbReference>
<dbReference type="InterPro" id="IPR037923">
    <property type="entry name" value="HTH-like"/>
</dbReference>
<evidence type="ECO:0000256" key="4">
    <source>
        <dbReference type="ARBA" id="ARBA00023159"/>
    </source>
</evidence>
<keyword evidence="2" id="KW-0805">Transcription regulation</keyword>
<dbReference type="SUPFAM" id="SSF51215">
    <property type="entry name" value="Regulatory protein AraC"/>
    <property type="match status" value="1"/>
</dbReference>
<dbReference type="RefSeq" id="WP_221031993.1">
    <property type="nucleotide sequence ID" value="NZ_CP139781.1"/>
</dbReference>
<reference evidence="7 8" key="1">
    <citation type="submission" date="2023-12" db="EMBL/GenBank/DDBJ databases">
        <title>Description of an unclassified Opitutus bacterium of Verrucomicrobiota.</title>
        <authorList>
            <person name="Zhang D.-F."/>
        </authorList>
    </citation>
    <scope>NUCLEOTIDE SEQUENCE [LARGE SCALE GENOMIC DNA]</scope>
    <source>
        <strain evidence="7 8">WL0086</strain>
    </source>
</reference>
<dbReference type="PANTHER" id="PTHR46796">
    <property type="entry name" value="HTH-TYPE TRANSCRIPTIONAL ACTIVATOR RHAS-RELATED"/>
    <property type="match status" value="1"/>
</dbReference>
<evidence type="ECO:0000313" key="8">
    <source>
        <dbReference type="Proteomes" id="UP000738431"/>
    </source>
</evidence>
<evidence type="ECO:0000256" key="5">
    <source>
        <dbReference type="ARBA" id="ARBA00023163"/>
    </source>
</evidence>
<dbReference type="InterPro" id="IPR018060">
    <property type="entry name" value="HTH_AraC"/>
</dbReference>
<dbReference type="Gene3D" id="1.10.10.60">
    <property type="entry name" value="Homeodomain-like"/>
    <property type="match status" value="2"/>
</dbReference>
<sequence length="301" mass="33765">MDISNTVRRGSTLTKQDLLHGKVPGDFFFRELAERHHGPMAVALGGREYCKGEYSVQRRTYPFTTLEFVAEGAGELRLGDGPVQSLRAGCVFAYGPGMPVSMSTAGKAMTKYFLCLVGNKARRVLEEPVALMGRMQHFGGHAELREIFDLILQEGKEHGPRTEALCWNSFCRLLLKLEQAQLRGEQTRDPQLETFTRCKRLIDAGPERFGSLGELAAVAHVSLPTLHRLFRRYQGVTPYQYLTRRKMNEAAHALIDTDLMVKEVAARVGFDDPLHFSRVFRHVHGVSPQRLRESLRAPGGG</sequence>
<keyword evidence="1" id="KW-0963">Cytoplasm</keyword>
<dbReference type="InterPro" id="IPR050204">
    <property type="entry name" value="AraC_XylS_family_regulators"/>
</dbReference>
<feature type="domain" description="HTH araC/xylS-type" evidence="6">
    <location>
        <begin position="196"/>
        <end position="294"/>
    </location>
</feature>
<dbReference type="EMBL" id="CP139781">
    <property type="protein sequence ID" value="WRQ90083.1"/>
    <property type="molecule type" value="Genomic_DNA"/>
</dbReference>
<evidence type="ECO:0000256" key="1">
    <source>
        <dbReference type="ARBA" id="ARBA00022490"/>
    </source>
</evidence>
<keyword evidence="5" id="KW-0804">Transcription</keyword>
<dbReference type="PANTHER" id="PTHR46796:SF13">
    <property type="entry name" value="HTH-TYPE TRANSCRIPTIONAL ACTIVATOR RHAS"/>
    <property type="match status" value="1"/>
</dbReference>
<organism evidence="7 8">
    <name type="scientific">Actomonas aquatica</name>
    <dbReference type="NCBI Taxonomy" id="2866162"/>
    <lineage>
        <taxon>Bacteria</taxon>
        <taxon>Pseudomonadati</taxon>
        <taxon>Verrucomicrobiota</taxon>
        <taxon>Opitutia</taxon>
        <taxon>Opitutales</taxon>
        <taxon>Opitutaceae</taxon>
        <taxon>Actomonas</taxon>
    </lineage>
</organism>
<dbReference type="PROSITE" id="PS01124">
    <property type="entry name" value="HTH_ARAC_FAMILY_2"/>
    <property type="match status" value="1"/>
</dbReference>
<evidence type="ECO:0000256" key="2">
    <source>
        <dbReference type="ARBA" id="ARBA00023015"/>
    </source>
</evidence>
<evidence type="ECO:0000313" key="7">
    <source>
        <dbReference type="EMBL" id="WRQ90083.1"/>
    </source>
</evidence>
<dbReference type="Proteomes" id="UP000738431">
    <property type="component" value="Chromosome"/>
</dbReference>
<dbReference type="InterPro" id="IPR020449">
    <property type="entry name" value="Tscrpt_reg_AraC-type_HTH"/>
</dbReference>
<evidence type="ECO:0000256" key="3">
    <source>
        <dbReference type="ARBA" id="ARBA00023125"/>
    </source>
</evidence>
<dbReference type="SMART" id="SM00342">
    <property type="entry name" value="HTH_ARAC"/>
    <property type="match status" value="1"/>
</dbReference>
<dbReference type="InterPro" id="IPR018062">
    <property type="entry name" value="HTH_AraC-typ_CS"/>
</dbReference>
<name>A0ABZ1CFT7_9BACT</name>
<proteinExistence type="predicted"/>
<keyword evidence="4" id="KW-0010">Activator</keyword>
<dbReference type="InterPro" id="IPR009057">
    <property type="entry name" value="Homeodomain-like_sf"/>
</dbReference>
<dbReference type="Pfam" id="PF12833">
    <property type="entry name" value="HTH_18"/>
    <property type="match status" value="1"/>
</dbReference>
<accession>A0ABZ1CFT7</accession>
<keyword evidence="3" id="KW-0238">DNA-binding</keyword>
<protein>
    <submittedName>
        <fullName evidence="7">AraC family transcriptional regulator</fullName>
    </submittedName>
</protein>
<evidence type="ECO:0000259" key="6">
    <source>
        <dbReference type="PROSITE" id="PS01124"/>
    </source>
</evidence>
<keyword evidence="8" id="KW-1185">Reference proteome</keyword>